<dbReference type="PANTHER" id="PTHR17490">
    <property type="entry name" value="SUA5"/>
    <property type="match status" value="1"/>
</dbReference>
<accession>A0ABV6VB18</accession>
<keyword evidence="2" id="KW-1185">Reference proteome</keyword>
<dbReference type="InterPro" id="IPR050156">
    <property type="entry name" value="TC-AMP_synthase_SUA5"/>
</dbReference>
<dbReference type="Gene3D" id="3.90.870.10">
    <property type="entry name" value="DHBP synthase"/>
    <property type="match status" value="1"/>
</dbReference>
<dbReference type="GO" id="GO:0061710">
    <property type="term" value="F:L-threonylcarbamoyladenylate synthase"/>
    <property type="evidence" value="ECO:0007669"/>
    <property type="project" value="UniProtKB-EC"/>
</dbReference>
<dbReference type="EMBL" id="JBHEZX010000006">
    <property type="protein sequence ID" value="MFC1410913.1"/>
    <property type="molecule type" value="Genomic_DNA"/>
</dbReference>
<dbReference type="InterPro" id="IPR017945">
    <property type="entry name" value="DHBP_synth_RibB-like_a/b_dom"/>
</dbReference>
<dbReference type="InterPro" id="IPR006070">
    <property type="entry name" value="Sua5-like_dom"/>
</dbReference>
<evidence type="ECO:0000313" key="1">
    <source>
        <dbReference type="EMBL" id="MFC1410913.1"/>
    </source>
</evidence>
<dbReference type="PROSITE" id="PS51163">
    <property type="entry name" value="YRDC"/>
    <property type="match status" value="1"/>
</dbReference>
<comment type="caution">
    <text evidence="1">The sequence shown here is derived from an EMBL/GenBank/DDBJ whole genome shotgun (WGS) entry which is preliminary data.</text>
</comment>
<reference evidence="1 2" key="1">
    <citation type="submission" date="2024-09" db="EMBL/GenBank/DDBJ databases">
        <authorList>
            <person name="Lee S.D."/>
        </authorList>
    </citation>
    <scope>NUCLEOTIDE SEQUENCE [LARGE SCALE GENOMIC DNA]</scope>
    <source>
        <strain evidence="1 2">N1-1</strain>
    </source>
</reference>
<dbReference type="NCBIfam" id="TIGR00057">
    <property type="entry name" value="L-threonylcarbamoyladenylate synthase"/>
    <property type="match status" value="1"/>
</dbReference>
<organism evidence="1 2">
    <name type="scientific">Streptacidiphilus alkalitolerans</name>
    <dbReference type="NCBI Taxonomy" id="3342712"/>
    <lineage>
        <taxon>Bacteria</taxon>
        <taxon>Bacillati</taxon>
        <taxon>Actinomycetota</taxon>
        <taxon>Actinomycetes</taxon>
        <taxon>Kitasatosporales</taxon>
        <taxon>Streptomycetaceae</taxon>
        <taxon>Streptacidiphilus</taxon>
    </lineage>
</organism>
<dbReference type="Proteomes" id="UP001592582">
    <property type="component" value="Unassembled WGS sequence"/>
</dbReference>
<sequence>MTRIVRPGDVQGLVSAADRLRRGAVIVAPTDTNYGVFCDPFNPEAVRRVYAMKQRDGGKPLSMFVAAPNDWQRWAKDPGHPGLPGLLDEVWPGPLNIIVRKRETVPDWVTSGQDTVAMVHNRCSVLNLLSIYSGIPLAATSANISGTMDTGLVDFDTAVEHLGSHVDLAIQGESASAFTSSSTIVSLTGAVPAIVRQGDVTAELIARHLPDLAVPVAAR</sequence>
<dbReference type="SUPFAM" id="SSF55821">
    <property type="entry name" value="YrdC/RibB"/>
    <property type="match status" value="1"/>
</dbReference>
<dbReference type="EC" id="2.7.7.87" evidence="1"/>
<protein>
    <submittedName>
        <fullName evidence="1">L-threonylcarbamoyladenylate synthase</fullName>
        <ecNumber evidence="1">2.7.7.87</ecNumber>
    </submittedName>
</protein>
<keyword evidence="1" id="KW-0808">Transferase</keyword>
<evidence type="ECO:0000313" key="2">
    <source>
        <dbReference type="Proteomes" id="UP001592582"/>
    </source>
</evidence>
<proteinExistence type="predicted"/>
<keyword evidence="1" id="KW-0548">Nucleotidyltransferase</keyword>
<gene>
    <name evidence="1" type="ORF">ACEZDG_16745</name>
</gene>
<dbReference type="Pfam" id="PF01300">
    <property type="entry name" value="Sua5_yciO_yrdC"/>
    <property type="match status" value="1"/>
</dbReference>
<name>A0ABV6VB18_9ACTN</name>
<dbReference type="PANTHER" id="PTHR17490:SF16">
    <property type="entry name" value="THREONYLCARBAMOYL-AMP SYNTHASE"/>
    <property type="match status" value="1"/>
</dbReference>